<comment type="caution">
    <text evidence="1">The sequence shown here is derived from an EMBL/GenBank/DDBJ whole genome shotgun (WGS) entry which is preliminary data.</text>
</comment>
<keyword evidence="2" id="KW-1185">Reference proteome</keyword>
<evidence type="ECO:0000313" key="1">
    <source>
        <dbReference type="EMBL" id="TCL03203.1"/>
    </source>
</evidence>
<protein>
    <submittedName>
        <fullName evidence="1">Uncharacterized protein</fullName>
    </submittedName>
</protein>
<name>A0A4R1N7P1_9GAMM</name>
<dbReference type="EMBL" id="SJOI01000001">
    <property type="protein sequence ID" value="TCL03203.1"/>
    <property type="molecule type" value="Genomic_DNA"/>
</dbReference>
<dbReference type="AlphaFoldDB" id="A0A4R1N7P1"/>
<gene>
    <name evidence="1" type="ORF">EZJ58_1260</name>
</gene>
<evidence type="ECO:0000313" key="2">
    <source>
        <dbReference type="Proteomes" id="UP000294555"/>
    </source>
</evidence>
<sequence length="45" mass="5026">MVAGMAKILFLKSIARQRAKISSLERINRFGRAVKCQVFSSVTGR</sequence>
<dbReference type="Proteomes" id="UP000294555">
    <property type="component" value="Unassembled WGS sequence"/>
</dbReference>
<reference evidence="1 2" key="1">
    <citation type="submission" date="2019-02" db="EMBL/GenBank/DDBJ databases">
        <title>Investigation of anaerobic lignin degradation for improved lignocellulosic biofuels.</title>
        <authorList>
            <person name="Deangelis K."/>
        </authorList>
    </citation>
    <scope>NUCLEOTIDE SEQUENCE [LARGE SCALE GENOMIC DNA]</scope>
    <source>
        <strain evidence="1 2">159R</strain>
    </source>
</reference>
<organism evidence="1 2">
    <name type="scientific">Sodalis ligni</name>
    <dbReference type="NCBI Taxonomy" id="2697027"/>
    <lineage>
        <taxon>Bacteria</taxon>
        <taxon>Pseudomonadati</taxon>
        <taxon>Pseudomonadota</taxon>
        <taxon>Gammaproteobacteria</taxon>
        <taxon>Enterobacterales</taxon>
        <taxon>Bruguierivoracaceae</taxon>
        <taxon>Sodalis</taxon>
    </lineage>
</organism>
<proteinExistence type="predicted"/>
<accession>A0A4R1N7P1</accession>